<keyword evidence="2" id="KW-1185">Reference proteome</keyword>
<dbReference type="EMBL" id="FTNK01000007">
    <property type="protein sequence ID" value="SIR11624.1"/>
    <property type="molecule type" value="Genomic_DNA"/>
</dbReference>
<comment type="caution">
    <text evidence="1">The sequence shown here is derived from an EMBL/GenBank/DDBJ whole genome shotgun (WGS) entry which is preliminary data.</text>
</comment>
<accession>A0ABY1K1A1</accession>
<dbReference type="RefSeq" id="WP_068587748.1">
    <property type="nucleotide sequence ID" value="NZ_FTNK01000007.1"/>
</dbReference>
<protein>
    <submittedName>
        <fullName evidence="1">Uncharacterized protein</fullName>
    </submittedName>
</protein>
<name>A0ABY1K1A1_9BACL</name>
<gene>
    <name evidence="1" type="ORF">SAMN05421578_107109</name>
</gene>
<sequence length="60" mass="6811">MTITIKNTKKIGFTFVPVFNPLPEKYINNDEPLKKVIEIILGEMKIPSMQLSSFNPTDDA</sequence>
<dbReference type="Proteomes" id="UP000186666">
    <property type="component" value="Unassembled WGS sequence"/>
</dbReference>
<reference evidence="1 2" key="1">
    <citation type="submission" date="2017-01" db="EMBL/GenBank/DDBJ databases">
        <authorList>
            <person name="Varghese N."/>
            <person name="Submissions S."/>
        </authorList>
    </citation>
    <scope>NUCLEOTIDE SEQUENCE [LARGE SCALE GENOMIC DNA]</scope>
    <source>
        <strain evidence="1 2">ATCC 23464</strain>
    </source>
</reference>
<organism evidence="1 2">
    <name type="scientific">Paenibacillus macquariensis</name>
    <dbReference type="NCBI Taxonomy" id="948756"/>
    <lineage>
        <taxon>Bacteria</taxon>
        <taxon>Bacillati</taxon>
        <taxon>Bacillota</taxon>
        <taxon>Bacilli</taxon>
        <taxon>Bacillales</taxon>
        <taxon>Paenibacillaceae</taxon>
        <taxon>Paenibacillus</taxon>
    </lineage>
</organism>
<evidence type="ECO:0000313" key="1">
    <source>
        <dbReference type="EMBL" id="SIR11624.1"/>
    </source>
</evidence>
<proteinExistence type="predicted"/>
<evidence type="ECO:0000313" key="2">
    <source>
        <dbReference type="Proteomes" id="UP000186666"/>
    </source>
</evidence>